<keyword evidence="2" id="KW-0548">Nucleotidyltransferase</keyword>
<feature type="domain" description="Nucleotidyl transferase" evidence="3">
    <location>
        <begin position="2"/>
        <end position="138"/>
    </location>
</feature>
<dbReference type="InterPro" id="IPR029044">
    <property type="entry name" value="Nucleotide-diphossugar_trans"/>
</dbReference>
<accession>A0A7X9IL91</accession>
<name>A0A7X9IL91_9DELT</name>
<dbReference type="InterPro" id="IPR050065">
    <property type="entry name" value="GlmU-like"/>
</dbReference>
<dbReference type="EMBL" id="JAAZON010000270">
    <property type="protein sequence ID" value="NMC62760.1"/>
    <property type="molecule type" value="Genomic_DNA"/>
</dbReference>
<dbReference type="GO" id="GO:0016779">
    <property type="term" value="F:nucleotidyltransferase activity"/>
    <property type="evidence" value="ECO:0007669"/>
    <property type="project" value="UniProtKB-KW"/>
</dbReference>
<protein>
    <submittedName>
        <fullName evidence="4">NTP transferase domain-containing protein</fullName>
    </submittedName>
</protein>
<dbReference type="AlphaFoldDB" id="A0A7X9IL91"/>
<evidence type="ECO:0000313" key="5">
    <source>
        <dbReference type="Proteomes" id="UP000524246"/>
    </source>
</evidence>
<comment type="caution">
    <text evidence="4">The sequence shown here is derived from an EMBL/GenBank/DDBJ whole genome shotgun (WGS) entry which is preliminary data.</text>
</comment>
<sequence length="239" mass="26769">MKAMILAAGLGTRLKGITEHTPKCLVQAGGLTMIEHTIHALQSAGVSSIIINTSYLSEKVLDFFAKHKYENIEIVFSYEKELLGTGGGLLKASAFFWEVDSFIVHNADVYSTIDLKKVIKKHEDNRALATLVVMDRPTSRPLLFSDGKLVGWKIENEAVKYGLNIDPNVHPYAFSGIQVLSNEIFSFLAEEQTPFSIITSYLKASERGALVQAYLEKDAFWIDMGTPERLQELRDYLTY</sequence>
<reference evidence="4 5" key="1">
    <citation type="journal article" date="2020" name="Biotechnol. Biofuels">
        <title>New insights from the biogas microbiome by comprehensive genome-resolved metagenomics of nearly 1600 species originating from multiple anaerobic digesters.</title>
        <authorList>
            <person name="Campanaro S."/>
            <person name="Treu L."/>
            <person name="Rodriguez-R L.M."/>
            <person name="Kovalovszki A."/>
            <person name="Ziels R.M."/>
            <person name="Maus I."/>
            <person name="Zhu X."/>
            <person name="Kougias P.G."/>
            <person name="Basile A."/>
            <person name="Luo G."/>
            <person name="Schluter A."/>
            <person name="Konstantinidis K.T."/>
            <person name="Angelidaki I."/>
        </authorList>
    </citation>
    <scope>NUCLEOTIDE SEQUENCE [LARGE SCALE GENOMIC DNA]</scope>
    <source>
        <strain evidence="4">AS27yjCOA_65</strain>
    </source>
</reference>
<proteinExistence type="predicted"/>
<dbReference type="Gene3D" id="3.90.550.10">
    <property type="entry name" value="Spore Coat Polysaccharide Biosynthesis Protein SpsA, Chain A"/>
    <property type="match status" value="1"/>
</dbReference>
<evidence type="ECO:0000313" key="4">
    <source>
        <dbReference type="EMBL" id="NMC62760.1"/>
    </source>
</evidence>
<dbReference type="PANTHER" id="PTHR43584">
    <property type="entry name" value="NUCLEOTIDYL TRANSFERASE"/>
    <property type="match status" value="1"/>
</dbReference>
<evidence type="ECO:0000259" key="3">
    <source>
        <dbReference type="Pfam" id="PF00483"/>
    </source>
</evidence>
<dbReference type="Pfam" id="PF00483">
    <property type="entry name" value="NTP_transferase"/>
    <property type="match status" value="1"/>
</dbReference>
<evidence type="ECO:0000256" key="2">
    <source>
        <dbReference type="ARBA" id="ARBA00022695"/>
    </source>
</evidence>
<evidence type="ECO:0000256" key="1">
    <source>
        <dbReference type="ARBA" id="ARBA00022679"/>
    </source>
</evidence>
<organism evidence="4 5">
    <name type="scientific">SAR324 cluster bacterium</name>
    <dbReference type="NCBI Taxonomy" id="2024889"/>
    <lineage>
        <taxon>Bacteria</taxon>
        <taxon>Deltaproteobacteria</taxon>
        <taxon>SAR324 cluster</taxon>
    </lineage>
</organism>
<dbReference type="PANTHER" id="PTHR43584:SF8">
    <property type="entry name" value="N-ACETYLMURAMATE ALPHA-1-PHOSPHATE URIDYLYLTRANSFERASE"/>
    <property type="match status" value="1"/>
</dbReference>
<dbReference type="Proteomes" id="UP000524246">
    <property type="component" value="Unassembled WGS sequence"/>
</dbReference>
<gene>
    <name evidence="4" type="ORF">GYA55_06270</name>
</gene>
<dbReference type="SUPFAM" id="SSF53448">
    <property type="entry name" value="Nucleotide-diphospho-sugar transferases"/>
    <property type="match status" value="1"/>
</dbReference>
<dbReference type="InterPro" id="IPR005835">
    <property type="entry name" value="NTP_transferase_dom"/>
</dbReference>
<keyword evidence="1 4" id="KW-0808">Transferase</keyword>